<gene>
    <name evidence="1" type="ORF">MAR_019999</name>
</gene>
<protein>
    <submittedName>
        <fullName evidence="1">Uncharacterized protein</fullName>
    </submittedName>
</protein>
<feature type="non-terminal residue" evidence="1">
    <location>
        <position position="129"/>
    </location>
</feature>
<evidence type="ECO:0000313" key="2">
    <source>
        <dbReference type="Proteomes" id="UP001164746"/>
    </source>
</evidence>
<dbReference type="EMBL" id="CP111016">
    <property type="protein sequence ID" value="WAR04630.1"/>
    <property type="molecule type" value="Genomic_DNA"/>
</dbReference>
<feature type="non-terminal residue" evidence="1">
    <location>
        <position position="1"/>
    </location>
</feature>
<keyword evidence="2" id="KW-1185">Reference proteome</keyword>
<name>A0ABY7E6R9_MYAAR</name>
<accession>A0ABY7E6R9</accession>
<organism evidence="1 2">
    <name type="scientific">Mya arenaria</name>
    <name type="common">Soft-shell clam</name>
    <dbReference type="NCBI Taxonomy" id="6604"/>
    <lineage>
        <taxon>Eukaryota</taxon>
        <taxon>Metazoa</taxon>
        <taxon>Spiralia</taxon>
        <taxon>Lophotrochozoa</taxon>
        <taxon>Mollusca</taxon>
        <taxon>Bivalvia</taxon>
        <taxon>Autobranchia</taxon>
        <taxon>Heteroconchia</taxon>
        <taxon>Euheterodonta</taxon>
        <taxon>Imparidentia</taxon>
        <taxon>Neoheterodontei</taxon>
        <taxon>Myida</taxon>
        <taxon>Myoidea</taxon>
        <taxon>Myidae</taxon>
        <taxon>Mya</taxon>
    </lineage>
</organism>
<reference evidence="1" key="1">
    <citation type="submission" date="2022-11" db="EMBL/GenBank/DDBJ databases">
        <title>Centuries of genome instability and evolution in soft-shell clam transmissible cancer (bioRxiv).</title>
        <authorList>
            <person name="Hart S.F.M."/>
            <person name="Yonemitsu M.A."/>
            <person name="Giersch R.M."/>
            <person name="Beal B.F."/>
            <person name="Arriagada G."/>
            <person name="Davis B.W."/>
            <person name="Ostrander E.A."/>
            <person name="Goff S.P."/>
            <person name="Metzger M.J."/>
        </authorList>
    </citation>
    <scope>NUCLEOTIDE SEQUENCE</scope>
    <source>
        <strain evidence="1">MELC-2E11</strain>
        <tissue evidence="1">Siphon/mantle</tissue>
    </source>
</reference>
<sequence length="129" mass="14516">NHPLLLFSEFNIDADNVEEQDLSLTVPTTCVFPSISDNITVTWFGLIENIFQQLDLDSASSFIKTVNETDACSNGTCNAKLAKEKTSFGLNFSETIGQYVYSVIEVRIVHSSFNEQPLKWRSSKQYPVK</sequence>
<evidence type="ECO:0000313" key="1">
    <source>
        <dbReference type="EMBL" id="WAR04630.1"/>
    </source>
</evidence>
<dbReference type="Proteomes" id="UP001164746">
    <property type="component" value="Chromosome 5"/>
</dbReference>
<proteinExistence type="predicted"/>